<proteinExistence type="predicted"/>
<evidence type="ECO:0000313" key="2">
    <source>
        <dbReference type="EnsemblPlants" id="PGSC0003DMT400096401"/>
    </source>
</evidence>
<dbReference type="AlphaFoldDB" id="M1DYC5"/>
<organism evidence="2 3">
    <name type="scientific">Solanum tuberosum</name>
    <name type="common">Potato</name>
    <dbReference type="NCBI Taxonomy" id="4113"/>
    <lineage>
        <taxon>Eukaryota</taxon>
        <taxon>Viridiplantae</taxon>
        <taxon>Streptophyta</taxon>
        <taxon>Embryophyta</taxon>
        <taxon>Tracheophyta</taxon>
        <taxon>Spermatophyta</taxon>
        <taxon>Magnoliopsida</taxon>
        <taxon>eudicotyledons</taxon>
        <taxon>Gunneridae</taxon>
        <taxon>Pentapetalae</taxon>
        <taxon>asterids</taxon>
        <taxon>lamiids</taxon>
        <taxon>Solanales</taxon>
        <taxon>Solanaceae</taxon>
        <taxon>Solanoideae</taxon>
        <taxon>Solaneae</taxon>
        <taxon>Solanum</taxon>
    </lineage>
</organism>
<dbReference type="InParanoid" id="M1DYC5"/>
<keyword evidence="3" id="KW-1185">Reference proteome</keyword>
<dbReference type="HOGENOM" id="CLU_1247232_0_0_1"/>
<dbReference type="Proteomes" id="UP000011115">
    <property type="component" value="Unassembled WGS sequence"/>
</dbReference>
<dbReference type="PaxDb" id="4113-PGSC0003DMT400096401"/>
<dbReference type="EnsemblPlants" id="PGSC0003DMT400096401">
    <property type="protein sequence ID" value="PGSC0003DMT400096401"/>
    <property type="gene ID" value="PGSC0003DMG400045972"/>
</dbReference>
<evidence type="ECO:0000256" key="1">
    <source>
        <dbReference type="SAM" id="MobiDB-lite"/>
    </source>
</evidence>
<feature type="region of interest" description="Disordered" evidence="1">
    <location>
        <begin position="23"/>
        <end position="45"/>
    </location>
</feature>
<accession>M1DYC5</accession>
<name>M1DYC5_SOLTU</name>
<evidence type="ECO:0000313" key="3">
    <source>
        <dbReference type="Proteomes" id="UP000011115"/>
    </source>
</evidence>
<reference evidence="3" key="1">
    <citation type="journal article" date="2011" name="Nature">
        <title>Genome sequence and analysis of the tuber crop potato.</title>
        <authorList>
            <consortium name="The Potato Genome Sequencing Consortium"/>
        </authorList>
    </citation>
    <scope>NUCLEOTIDE SEQUENCE [LARGE SCALE GENOMIC DNA]</scope>
    <source>
        <strain evidence="3">cv. DM1-3 516 R44</strain>
    </source>
</reference>
<sequence length="222" mass="24624">MPNSESSSKAPLSQEVENPSSFDFSIPILEDSPSTPVCGAGEMDESFSPQTEITASLVPSSDEVLVCSPTLVFSGDKSQNSEAQSVAKPSAELLSEETELFFVTSYYPKLLWLSIVLTDYNGTWSSAEYEYSSSVKVLNNCKVFRVRKLVKLQSTSPIRSDEVVCTLDNDSSWYISNNKQHHSFIHSKRNTFKLQNSKRPDGSASICFQYQLHLSACNSAYI</sequence>
<reference evidence="2" key="2">
    <citation type="submission" date="2015-06" db="UniProtKB">
        <authorList>
            <consortium name="EnsemblPlants"/>
        </authorList>
    </citation>
    <scope>IDENTIFICATION</scope>
    <source>
        <strain evidence="2">DM1-3 516 R44</strain>
    </source>
</reference>
<dbReference type="Gramene" id="PGSC0003DMT400096401">
    <property type="protein sequence ID" value="PGSC0003DMT400096401"/>
    <property type="gene ID" value="PGSC0003DMG400045972"/>
</dbReference>
<protein>
    <submittedName>
        <fullName evidence="2">Uncharacterized protein</fullName>
    </submittedName>
</protein>